<reference evidence="5 6" key="1">
    <citation type="submission" date="2024-06" db="EMBL/GenBank/DDBJ databases">
        <title>The Natural Products Discovery Center: Release of the First 8490 Sequenced Strains for Exploring Actinobacteria Biosynthetic Diversity.</title>
        <authorList>
            <person name="Kalkreuter E."/>
            <person name="Kautsar S.A."/>
            <person name="Yang D."/>
            <person name="Bader C.D."/>
            <person name="Teijaro C.N."/>
            <person name="Fluegel L."/>
            <person name="Davis C.M."/>
            <person name="Simpson J.R."/>
            <person name="Lauterbach L."/>
            <person name="Steele A.D."/>
            <person name="Gui C."/>
            <person name="Meng S."/>
            <person name="Li G."/>
            <person name="Viehrig K."/>
            <person name="Ye F."/>
            <person name="Su P."/>
            <person name="Kiefer A.F."/>
            <person name="Nichols A."/>
            <person name="Cepeda A.J."/>
            <person name="Yan W."/>
            <person name="Fan B."/>
            <person name="Jiang Y."/>
            <person name="Adhikari A."/>
            <person name="Zheng C.-J."/>
            <person name="Schuster L."/>
            <person name="Cowan T.M."/>
            <person name="Smanski M.J."/>
            <person name="Chevrette M.G."/>
            <person name="De Carvalho L.P.S."/>
            <person name="Shen B."/>
        </authorList>
    </citation>
    <scope>NUCLEOTIDE SEQUENCE [LARGE SCALE GENOMIC DNA]</scope>
    <source>
        <strain evidence="5 6">NPDC050100</strain>
    </source>
</reference>
<name>A0ABV3GCZ7_MICGL</name>
<dbReference type="PROSITE" id="PS50011">
    <property type="entry name" value="PROTEIN_KINASE_DOM"/>
    <property type="match status" value="1"/>
</dbReference>
<dbReference type="SUPFAM" id="SSF50998">
    <property type="entry name" value="Quinoprotein alcohol dehydrogenase-like"/>
    <property type="match status" value="1"/>
</dbReference>
<protein>
    <submittedName>
        <fullName evidence="5">Serine/threonine-protein kinase</fullName>
        <ecNumber evidence="5">2.7.11.1</ecNumber>
    </submittedName>
</protein>
<dbReference type="Gene3D" id="3.30.200.20">
    <property type="entry name" value="Phosphorylase Kinase, domain 1"/>
    <property type="match status" value="1"/>
</dbReference>
<accession>A0ABV3GCZ7</accession>
<evidence type="ECO:0000313" key="5">
    <source>
        <dbReference type="EMBL" id="MEV0969501.1"/>
    </source>
</evidence>
<keyword evidence="5" id="KW-0418">Kinase</keyword>
<evidence type="ECO:0000259" key="4">
    <source>
        <dbReference type="PROSITE" id="PS50011"/>
    </source>
</evidence>
<dbReference type="EC" id="2.7.11.1" evidence="5"/>
<sequence length="1203" mass="126915">MSSTPLAPGDPVRIGEYALAGRLGSGGQGVVYEAYDAAGLRVALKALHQDGLRRPPAKEVAATRRVSSFCTAKILHVDLEGGRPYIVSEFVDGPSLRSAVERAGPYTDDALHRLATGVATAVAAVHEAGVVHRDLKPDNVLLGPDGPRVIDFGIARILEGSLTADSAVIGTPAYMAPELFSGGTAGPAADVFAWGAVMVFAATGAAPFQRDHVAAVVHQILTAETDLSPLPEPLRSLVADALSKDPGTRPTSRDLLLGLLGGAAPRDSLLARGSDTAAAVRPPETLAAPAPELGDVAEEVYSSLPEADRAVVPRILLRMTGPENELYVVEESELNDDTGGDVEAVLARFVSAGLVSRREGGVGLANAAVPQAWSRLRDWLADDRAGLATHHRIRTAARTWESGGRKGGDLLSGTELDTAMQWAATARRHIGLNQRERAFLDAGAALSRRRIRLRRAAVGGLAFLLAVAITLGGLAELMRRDADAQRRTAVAERRTAQTERAKADTRRDIAVADGLTATVKELREPDPAGAMRLSLAAWRIAPTEATRSAVLGSLVQRELTVFSPPSIDGACQSADGATEAVLTGADLELWDIASGTRKRVLKGVPTDSSACELSPDGRLVVLWKNKAYNVVDTSTGKSKKVPGDVARFTASTRYLVATTGERERLLRLPDLAPVPGLPEAYRIGTDAEGTYAALQTEDGYVDLFRIAGPERIARLGPGKKGAADPQLSPEGIAVAPGGKRITLAAGLDIVTLDPGKPGAPRSGHPPTGAGERDLANLAVFSRDGMVLATANRWAVQIWDPATMRELGRFSYPGFWTTSIAFSSDGDRLVLGGFDGTVRTLDVRAFTRPVRLRVSDGSPGGPVLGALFSPDGATIATVSREAVRFWDRRTGDQIGRDVKGPWETTWDTVNPTAVVVPAMAFAPDGKTFATVRSNSVVSLIGVPDGSERGRILLPANTEDDPEEIFALAFSPDGTTLAVSDARERIRLYDTARLRPSGGTKAFLVTTLAWSPDGRTLALGSPEQTMLWDTNDSAPSKPFAKEHSSEALAFAPDGASLVVRGENACSCANQVGPAIDARAWIWDTGTGRPVDPPLEGHTEPVIAAAYSPDGRSLATASADDTIRLWDVATHRMVGLPFTGHTGDVVAVAFGPDGRTLSSVGADGTVVTQDLDPDRVFRSLCARAGGGLSERDWARLVPDVPYRATC</sequence>
<dbReference type="InterPro" id="IPR011009">
    <property type="entry name" value="Kinase-like_dom_sf"/>
</dbReference>
<dbReference type="PROSITE" id="PS50082">
    <property type="entry name" value="WD_REPEATS_2"/>
    <property type="match status" value="2"/>
</dbReference>
<dbReference type="PROSITE" id="PS00678">
    <property type="entry name" value="WD_REPEATS_1"/>
    <property type="match status" value="1"/>
</dbReference>
<dbReference type="Pfam" id="PF00400">
    <property type="entry name" value="WD40"/>
    <property type="match status" value="3"/>
</dbReference>
<dbReference type="SUPFAM" id="SSF63829">
    <property type="entry name" value="Calcium-dependent phosphotriesterase"/>
    <property type="match status" value="1"/>
</dbReference>
<keyword evidence="5" id="KW-0808">Transferase</keyword>
<gene>
    <name evidence="5" type="ORF">AB0I59_12760</name>
</gene>
<evidence type="ECO:0000256" key="1">
    <source>
        <dbReference type="ARBA" id="ARBA00022574"/>
    </source>
</evidence>
<organism evidence="5 6">
    <name type="scientific">Microtetraspora glauca</name>
    <dbReference type="NCBI Taxonomy" id="1996"/>
    <lineage>
        <taxon>Bacteria</taxon>
        <taxon>Bacillati</taxon>
        <taxon>Actinomycetota</taxon>
        <taxon>Actinomycetes</taxon>
        <taxon>Streptosporangiales</taxon>
        <taxon>Streptosporangiaceae</taxon>
        <taxon>Microtetraspora</taxon>
    </lineage>
</organism>
<dbReference type="GO" id="GO:0004674">
    <property type="term" value="F:protein serine/threonine kinase activity"/>
    <property type="evidence" value="ECO:0007669"/>
    <property type="project" value="UniProtKB-EC"/>
</dbReference>
<dbReference type="InterPro" id="IPR001680">
    <property type="entry name" value="WD40_rpt"/>
</dbReference>
<dbReference type="Proteomes" id="UP001551675">
    <property type="component" value="Unassembled WGS sequence"/>
</dbReference>
<dbReference type="Gene3D" id="2.130.10.10">
    <property type="entry name" value="YVTN repeat-like/Quinoprotein amine dehydrogenase"/>
    <property type="match status" value="4"/>
</dbReference>
<dbReference type="InterPro" id="IPR049052">
    <property type="entry name" value="nSTAND1"/>
</dbReference>
<dbReference type="PANTHER" id="PTHR19879">
    <property type="entry name" value="TRANSCRIPTION INITIATION FACTOR TFIID"/>
    <property type="match status" value="1"/>
</dbReference>
<dbReference type="SMART" id="SM00320">
    <property type="entry name" value="WD40"/>
    <property type="match status" value="6"/>
</dbReference>
<comment type="caution">
    <text evidence="5">The sequence shown here is derived from an EMBL/GenBank/DDBJ whole genome shotgun (WGS) entry which is preliminary data.</text>
</comment>
<keyword evidence="2" id="KW-0677">Repeat</keyword>
<dbReference type="PROSITE" id="PS00108">
    <property type="entry name" value="PROTEIN_KINASE_ST"/>
    <property type="match status" value="1"/>
</dbReference>
<dbReference type="Pfam" id="PF00069">
    <property type="entry name" value="Pkinase"/>
    <property type="match status" value="1"/>
</dbReference>
<dbReference type="PANTHER" id="PTHR19879:SF9">
    <property type="entry name" value="TRANSCRIPTION INITIATION FACTOR TFIID SUBUNIT 5"/>
    <property type="match status" value="1"/>
</dbReference>
<feature type="repeat" description="WD" evidence="3">
    <location>
        <begin position="1135"/>
        <end position="1176"/>
    </location>
</feature>
<evidence type="ECO:0000256" key="3">
    <source>
        <dbReference type="PROSITE-ProRule" id="PRU00221"/>
    </source>
</evidence>
<dbReference type="InterPro" id="IPR019775">
    <property type="entry name" value="WD40_repeat_CS"/>
</dbReference>
<dbReference type="InterPro" id="IPR008271">
    <property type="entry name" value="Ser/Thr_kinase_AS"/>
</dbReference>
<proteinExistence type="predicted"/>
<dbReference type="InterPro" id="IPR015943">
    <property type="entry name" value="WD40/YVTN_repeat-like_dom_sf"/>
</dbReference>
<dbReference type="SMART" id="SM00220">
    <property type="entry name" value="S_TKc"/>
    <property type="match status" value="1"/>
</dbReference>
<dbReference type="EMBL" id="JBFALK010000005">
    <property type="protein sequence ID" value="MEV0969501.1"/>
    <property type="molecule type" value="Genomic_DNA"/>
</dbReference>
<evidence type="ECO:0000256" key="2">
    <source>
        <dbReference type="ARBA" id="ARBA00022737"/>
    </source>
</evidence>
<keyword evidence="1 3" id="KW-0853">WD repeat</keyword>
<dbReference type="CDD" id="cd14014">
    <property type="entry name" value="STKc_PknB_like"/>
    <property type="match status" value="1"/>
</dbReference>
<dbReference type="Pfam" id="PF20703">
    <property type="entry name" value="nSTAND1"/>
    <property type="match status" value="1"/>
</dbReference>
<dbReference type="InterPro" id="IPR011047">
    <property type="entry name" value="Quinoprotein_ADH-like_sf"/>
</dbReference>
<feature type="repeat" description="WD" evidence="3">
    <location>
        <begin position="1092"/>
        <end position="1133"/>
    </location>
</feature>
<dbReference type="Gene3D" id="1.10.510.10">
    <property type="entry name" value="Transferase(Phosphotransferase) domain 1"/>
    <property type="match status" value="1"/>
</dbReference>
<dbReference type="InterPro" id="IPR000719">
    <property type="entry name" value="Prot_kinase_dom"/>
</dbReference>
<dbReference type="SUPFAM" id="SSF56112">
    <property type="entry name" value="Protein kinase-like (PK-like)"/>
    <property type="match status" value="1"/>
</dbReference>
<keyword evidence="6" id="KW-1185">Reference proteome</keyword>
<dbReference type="RefSeq" id="WP_358132429.1">
    <property type="nucleotide sequence ID" value="NZ_JBFALK010000005.1"/>
</dbReference>
<feature type="domain" description="Protein kinase" evidence="4">
    <location>
        <begin position="17"/>
        <end position="270"/>
    </location>
</feature>
<dbReference type="PROSITE" id="PS50294">
    <property type="entry name" value="WD_REPEATS_REGION"/>
    <property type="match status" value="2"/>
</dbReference>
<evidence type="ECO:0000313" key="6">
    <source>
        <dbReference type="Proteomes" id="UP001551675"/>
    </source>
</evidence>